<dbReference type="GO" id="GO:0051959">
    <property type="term" value="F:dynein light intermediate chain binding"/>
    <property type="evidence" value="ECO:0007669"/>
    <property type="project" value="InterPro"/>
</dbReference>
<evidence type="ECO:0000256" key="2">
    <source>
        <dbReference type="ARBA" id="ARBA00004245"/>
    </source>
</evidence>
<dbReference type="PANTHER" id="PTHR45703">
    <property type="entry name" value="DYNEIN HEAVY CHAIN"/>
    <property type="match status" value="1"/>
</dbReference>
<dbReference type="InterPro" id="IPR026983">
    <property type="entry name" value="DHC"/>
</dbReference>
<dbReference type="GO" id="GO:0016887">
    <property type="term" value="F:ATP hydrolysis activity"/>
    <property type="evidence" value="ECO:0007669"/>
    <property type="project" value="InterPro"/>
</dbReference>
<evidence type="ECO:0000313" key="16">
    <source>
        <dbReference type="Proteomes" id="UP000030747"/>
    </source>
</evidence>
<dbReference type="GO" id="GO:0005524">
    <property type="term" value="F:ATP binding"/>
    <property type="evidence" value="ECO:0007669"/>
    <property type="project" value="UniProtKB-KW"/>
</dbReference>
<evidence type="ECO:0000256" key="11">
    <source>
        <dbReference type="ARBA" id="ARBA00023212"/>
    </source>
</evidence>
<keyword evidence="4" id="KW-0493">Microtubule</keyword>
<evidence type="ECO:0000256" key="5">
    <source>
        <dbReference type="ARBA" id="ARBA00022741"/>
    </source>
</evidence>
<dbReference type="GO" id="GO:0030286">
    <property type="term" value="C:dynein complex"/>
    <property type="evidence" value="ECO:0007669"/>
    <property type="project" value="UniProtKB-KW"/>
</dbReference>
<evidence type="ECO:0000259" key="13">
    <source>
        <dbReference type="Pfam" id="PF07728"/>
    </source>
</evidence>
<reference evidence="15" key="1">
    <citation type="submission" date="2013-10" db="EMBL/GenBank/DDBJ databases">
        <title>Genomic analysis of the causative agents of coccidiosis in chickens.</title>
        <authorList>
            <person name="Reid A.J."/>
            <person name="Blake D."/>
            <person name="Billington K."/>
            <person name="Browne H."/>
            <person name="Dunn M."/>
            <person name="Hung S."/>
            <person name="Kawahara F."/>
            <person name="Miranda-Saavedra D."/>
            <person name="Mourier T."/>
            <person name="Nagra H."/>
            <person name="Otto T.D."/>
            <person name="Rawlings N."/>
            <person name="Sanchez A."/>
            <person name="Sanders M."/>
            <person name="Subramaniam C."/>
            <person name="Tay Y."/>
            <person name="Dear P."/>
            <person name="Doerig C."/>
            <person name="Gruber A."/>
            <person name="Parkinson J."/>
            <person name="Shirley M."/>
            <person name="Wan K.L."/>
            <person name="Berriman M."/>
            <person name="Tomley F."/>
            <person name="Pain A."/>
        </authorList>
    </citation>
    <scope>NUCLEOTIDE SEQUENCE [LARGE SCALE GENOMIC DNA]</scope>
    <source>
        <strain evidence="15">Houghton</strain>
    </source>
</reference>
<dbReference type="Pfam" id="PF07728">
    <property type="entry name" value="AAA_5"/>
    <property type="match status" value="1"/>
</dbReference>
<dbReference type="FunFam" id="1.10.8.710:FF:000001">
    <property type="entry name" value="Dynein axonemal heavy chain 2"/>
    <property type="match status" value="1"/>
</dbReference>
<dbReference type="AlphaFoldDB" id="U6KTP8"/>
<protein>
    <submittedName>
        <fullName evidence="15">Dynein heavy chain 17, axonemal, related</fullName>
    </submittedName>
</protein>
<keyword evidence="9" id="KW-0969">Cilium</keyword>
<keyword evidence="8" id="KW-0175">Coiled coil</keyword>
<dbReference type="EMBL" id="HG675627">
    <property type="protein sequence ID" value="CDJ41467.1"/>
    <property type="molecule type" value="Genomic_DNA"/>
</dbReference>
<dbReference type="Gene3D" id="1.10.8.710">
    <property type="match status" value="1"/>
</dbReference>
<keyword evidence="10" id="KW-0505">Motor protein</keyword>
<evidence type="ECO:0000256" key="3">
    <source>
        <dbReference type="ARBA" id="ARBA00022490"/>
    </source>
</evidence>
<dbReference type="InterPro" id="IPR027417">
    <property type="entry name" value="P-loop_NTPase"/>
</dbReference>
<evidence type="ECO:0000256" key="8">
    <source>
        <dbReference type="ARBA" id="ARBA00023054"/>
    </source>
</evidence>
<dbReference type="RefSeq" id="XP_013232217.1">
    <property type="nucleotide sequence ID" value="XM_013376763.1"/>
</dbReference>
<evidence type="ECO:0000256" key="12">
    <source>
        <dbReference type="ARBA" id="ARBA00023273"/>
    </source>
</evidence>
<keyword evidence="11" id="KW-0206">Cytoskeleton</keyword>
<dbReference type="OrthoDB" id="424310at2759"/>
<dbReference type="InterPro" id="IPR011704">
    <property type="entry name" value="ATPase_dyneun-rel_AAA"/>
</dbReference>
<sequence length="308" mass="33931">MVRPDFTLIAEVLMLASGFLTASSLSIKVAQVFSISGALLSQQMHYDWGLRAMKTVLVAAGHMKKNQPEDDEASIVMHALRSVTPRLVTDDVPVYLGLIADMFPQQRLPKASDSHMKAALEKVLQEQHLQAIPSFVEKGMELYETQLLRHGLLVVGAPGVGKSTLILGLSRAMSHVREKEYNSCSTGSAQHESFGITGNCEVLRVNPKAMEESLLFGKIDSNTTEWLDGIVAARVRDAIVSQRSTHNWLVLDGPLDPNWAENLNSALDDNKLLCLSNGERIVLPDNLKIFFEVAVRTVLSWFLGTLPN</sequence>
<dbReference type="InterPro" id="IPR035699">
    <property type="entry name" value="AAA_6"/>
</dbReference>
<feature type="domain" description="Dynein heavy chain hydrolytic ATP-binding dynein motor region" evidence="14">
    <location>
        <begin position="1"/>
        <end position="163"/>
    </location>
</feature>
<keyword evidence="6" id="KW-0067">ATP-binding</keyword>
<gene>
    <name evidence="15" type="ORF">ETH_00034655</name>
</gene>
<dbReference type="SUPFAM" id="SSF52540">
    <property type="entry name" value="P-loop containing nucleoside triphosphate hydrolases"/>
    <property type="match status" value="1"/>
</dbReference>
<evidence type="ECO:0000256" key="1">
    <source>
        <dbReference type="ARBA" id="ARBA00004138"/>
    </source>
</evidence>
<evidence type="ECO:0000259" key="14">
    <source>
        <dbReference type="Pfam" id="PF12774"/>
    </source>
</evidence>
<dbReference type="PANTHER" id="PTHR45703:SF36">
    <property type="entry name" value="DYNEIN HEAVY CHAIN, CYTOPLASMIC"/>
    <property type="match status" value="1"/>
</dbReference>
<keyword evidence="5" id="KW-0547">Nucleotide-binding</keyword>
<keyword evidence="3" id="KW-0963">Cytoplasm</keyword>
<accession>U6KTP8</accession>
<dbReference type="GO" id="GO:0045505">
    <property type="term" value="F:dynein intermediate chain binding"/>
    <property type="evidence" value="ECO:0007669"/>
    <property type="project" value="InterPro"/>
</dbReference>
<dbReference type="Gene3D" id="3.40.50.300">
    <property type="entry name" value="P-loop containing nucleotide triphosphate hydrolases"/>
    <property type="match status" value="1"/>
</dbReference>
<reference evidence="15" key="2">
    <citation type="submission" date="2013-10" db="EMBL/GenBank/DDBJ databases">
        <authorList>
            <person name="Aslett M."/>
        </authorList>
    </citation>
    <scope>NUCLEOTIDE SEQUENCE [LARGE SCALE GENOMIC DNA]</scope>
    <source>
        <strain evidence="15">Houghton</strain>
    </source>
</reference>
<name>U6KTP8_EIMTE</name>
<dbReference type="InterPro" id="IPR043157">
    <property type="entry name" value="Dynein_AAA1S"/>
</dbReference>
<evidence type="ECO:0000256" key="9">
    <source>
        <dbReference type="ARBA" id="ARBA00023069"/>
    </source>
</evidence>
<dbReference type="VEuPathDB" id="ToxoDB:ETH2_1535100"/>
<feature type="domain" description="ATPase dynein-related AAA" evidence="13">
    <location>
        <begin position="205"/>
        <end position="287"/>
    </location>
</feature>
<proteinExistence type="predicted"/>
<dbReference type="GO" id="GO:0005874">
    <property type="term" value="C:microtubule"/>
    <property type="evidence" value="ECO:0007669"/>
    <property type="project" value="UniProtKB-KW"/>
</dbReference>
<evidence type="ECO:0000256" key="4">
    <source>
        <dbReference type="ARBA" id="ARBA00022701"/>
    </source>
</evidence>
<organism evidence="15 16">
    <name type="scientific">Eimeria tenella</name>
    <name type="common">Coccidian parasite</name>
    <dbReference type="NCBI Taxonomy" id="5802"/>
    <lineage>
        <taxon>Eukaryota</taxon>
        <taxon>Sar</taxon>
        <taxon>Alveolata</taxon>
        <taxon>Apicomplexa</taxon>
        <taxon>Conoidasida</taxon>
        <taxon>Coccidia</taxon>
        <taxon>Eucoccidiorida</taxon>
        <taxon>Eimeriorina</taxon>
        <taxon>Eimeriidae</taxon>
        <taxon>Eimeria</taxon>
    </lineage>
</organism>
<evidence type="ECO:0000256" key="7">
    <source>
        <dbReference type="ARBA" id="ARBA00023017"/>
    </source>
</evidence>
<dbReference type="GO" id="GO:0007018">
    <property type="term" value="P:microtubule-based movement"/>
    <property type="evidence" value="ECO:0007669"/>
    <property type="project" value="InterPro"/>
</dbReference>
<keyword evidence="16" id="KW-1185">Reference proteome</keyword>
<dbReference type="Proteomes" id="UP000030747">
    <property type="component" value="Unassembled WGS sequence"/>
</dbReference>
<evidence type="ECO:0000256" key="10">
    <source>
        <dbReference type="ARBA" id="ARBA00023175"/>
    </source>
</evidence>
<comment type="subcellular location">
    <subcellularLocation>
        <location evidence="1">Cell projection</location>
        <location evidence="1">Cilium</location>
    </subcellularLocation>
    <subcellularLocation>
        <location evidence="2">Cytoplasm</location>
        <location evidence="2">Cytoskeleton</location>
    </subcellularLocation>
</comment>
<dbReference type="VEuPathDB" id="ToxoDB:ETH_00034655"/>
<dbReference type="OMA" id="WIEHMNT"/>
<evidence type="ECO:0000256" key="6">
    <source>
        <dbReference type="ARBA" id="ARBA00022840"/>
    </source>
</evidence>
<keyword evidence="12" id="KW-0966">Cell projection</keyword>
<dbReference type="Pfam" id="PF12774">
    <property type="entry name" value="AAA_6"/>
    <property type="match status" value="1"/>
</dbReference>
<dbReference type="GO" id="GO:0005929">
    <property type="term" value="C:cilium"/>
    <property type="evidence" value="ECO:0007669"/>
    <property type="project" value="UniProtKB-SubCell"/>
</dbReference>
<dbReference type="GeneID" id="25255989"/>
<keyword evidence="7" id="KW-0243">Dynein</keyword>
<evidence type="ECO:0000313" key="15">
    <source>
        <dbReference type="EMBL" id="CDJ41467.1"/>
    </source>
</evidence>